<dbReference type="RefSeq" id="XP_046040906.1">
    <property type="nucleotide sequence ID" value="XM_046201038.1"/>
</dbReference>
<proteinExistence type="predicted"/>
<dbReference type="AlphaFoldDB" id="A0A9P9FWP8"/>
<keyword evidence="2" id="KW-1185">Reference proteome</keyword>
<organism evidence="1 2">
    <name type="scientific">Fusarium redolens</name>
    <dbReference type="NCBI Taxonomy" id="48865"/>
    <lineage>
        <taxon>Eukaryota</taxon>
        <taxon>Fungi</taxon>
        <taxon>Dikarya</taxon>
        <taxon>Ascomycota</taxon>
        <taxon>Pezizomycotina</taxon>
        <taxon>Sordariomycetes</taxon>
        <taxon>Hypocreomycetidae</taxon>
        <taxon>Hypocreales</taxon>
        <taxon>Nectriaceae</taxon>
        <taxon>Fusarium</taxon>
        <taxon>Fusarium redolens species complex</taxon>
    </lineage>
</organism>
<sequence>MASEEVKAGSGYRRYLPEPDSYPLSGIETKDIYSFSKQALVDPRVSELFHNWAKSLDTPFFGLTTDGTKRNDLYKLEDEGAPTLAAVIAANQLIEQLTVDEKLRALHPLEGEDWRKWSNTEIIAFDIGLRLEAIDQPKIDLVWELVRASLSEIGYTKIKNAVKMNHFLGDLASNHVILNENSYFFMMFGRPSQQEPWGFSLSGHHLCLHVFFIGNQIVIGPAFIGCEPNVIDEGPNKGIELFQRESTLALKLMQSLTPMQQSQAQKTPLIHEPEKPGWNIVDQRHYGGTGKDNAIVPYEGVIASTLSSENIDLLVSVVAAFHELLPSEPLSHLLGRVRQHLAETYFTWTGGFGDGDAFYFRIQSPVIFVELDHHTGIYLTNKVPEKYHIHTIQRFPNGNDYGRELILQWKE</sequence>
<feature type="non-terminal residue" evidence="1">
    <location>
        <position position="411"/>
    </location>
</feature>
<dbReference type="OrthoDB" id="4539697at2759"/>
<dbReference type="InterPro" id="IPR021889">
    <property type="entry name" value="DUF3500"/>
</dbReference>
<evidence type="ECO:0008006" key="3">
    <source>
        <dbReference type="Google" id="ProtNLM"/>
    </source>
</evidence>
<comment type="caution">
    <text evidence="1">The sequence shown here is derived from an EMBL/GenBank/DDBJ whole genome shotgun (WGS) entry which is preliminary data.</text>
</comment>
<evidence type="ECO:0000313" key="2">
    <source>
        <dbReference type="Proteomes" id="UP000720189"/>
    </source>
</evidence>
<dbReference type="Pfam" id="PF12006">
    <property type="entry name" value="DUF3500"/>
    <property type="match status" value="1"/>
</dbReference>
<dbReference type="EMBL" id="JAGMUX010000040">
    <property type="protein sequence ID" value="KAH7205134.1"/>
    <property type="molecule type" value="Genomic_DNA"/>
</dbReference>
<name>A0A9P9FWP8_FUSRE</name>
<dbReference type="GeneID" id="70230992"/>
<dbReference type="PANTHER" id="PTHR37489:SF1">
    <property type="entry name" value="DUF3500 DOMAIN-CONTAINING PROTEIN"/>
    <property type="match status" value="1"/>
</dbReference>
<dbReference type="Proteomes" id="UP000720189">
    <property type="component" value="Unassembled WGS sequence"/>
</dbReference>
<gene>
    <name evidence="1" type="ORF">BKA55DRAFT_722916</name>
</gene>
<dbReference type="PANTHER" id="PTHR37489">
    <property type="entry name" value="DUF3500 DOMAIN-CONTAINING PROTEIN"/>
    <property type="match status" value="1"/>
</dbReference>
<evidence type="ECO:0000313" key="1">
    <source>
        <dbReference type="EMBL" id="KAH7205134.1"/>
    </source>
</evidence>
<accession>A0A9P9FWP8</accession>
<protein>
    <recommendedName>
        <fullName evidence="3">DUF3500 domain-containing protein</fullName>
    </recommendedName>
</protein>
<reference evidence="1" key="1">
    <citation type="journal article" date="2021" name="Nat. Commun.">
        <title>Genetic determinants of endophytism in the Arabidopsis root mycobiome.</title>
        <authorList>
            <person name="Mesny F."/>
            <person name="Miyauchi S."/>
            <person name="Thiergart T."/>
            <person name="Pickel B."/>
            <person name="Atanasova L."/>
            <person name="Karlsson M."/>
            <person name="Huettel B."/>
            <person name="Barry K.W."/>
            <person name="Haridas S."/>
            <person name="Chen C."/>
            <person name="Bauer D."/>
            <person name="Andreopoulos W."/>
            <person name="Pangilinan J."/>
            <person name="LaButti K."/>
            <person name="Riley R."/>
            <person name="Lipzen A."/>
            <person name="Clum A."/>
            <person name="Drula E."/>
            <person name="Henrissat B."/>
            <person name="Kohler A."/>
            <person name="Grigoriev I.V."/>
            <person name="Martin F.M."/>
            <person name="Hacquard S."/>
        </authorList>
    </citation>
    <scope>NUCLEOTIDE SEQUENCE</scope>
    <source>
        <strain evidence="1">MPI-CAGE-AT-0023</strain>
    </source>
</reference>